<protein>
    <submittedName>
        <fullName evidence="7">OmpA family protein</fullName>
    </submittedName>
</protein>
<dbReference type="GO" id="GO:0009279">
    <property type="term" value="C:cell outer membrane"/>
    <property type="evidence" value="ECO:0007669"/>
    <property type="project" value="UniProtKB-SubCell"/>
</dbReference>
<dbReference type="PANTHER" id="PTHR30329:SF21">
    <property type="entry name" value="LIPOPROTEIN YIAD-RELATED"/>
    <property type="match status" value="1"/>
</dbReference>
<dbReference type="OrthoDB" id="1149075at2"/>
<dbReference type="Proteomes" id="UP000253782">
    <property type="component" value="Unassembled WGS sequence"/>
</dbReference>
<proteinExistence type="predicted"/>
<keyword evidence="3" id="KW-0998">Cell outer membrane</keyword>
<dbReference type="InterPro" id="IPR006664">
    <property type="entry name" value="OMP_bac"/>
</dbReference>
<dbReference type="AlphaFoldDB" id="A0A369UPD8"/>
<evidence type="ECO:0000313" key="7">
    <source>
        <dbReference type="EMBL" id="RDD80199.1"/>
    </source>
</evidence>
<feature type="chain" id="PRO_5016919722" evidence="5">
    <location>
        <begin position="34"/>
        <end position="210"/>
    </location>
</feature>
<feature type="domain" description="OmpA-like" evidence="6">
    <location>
        <begin position="94"/>
        <end position="210"/>
    </location>
</feature>
<dbReference type="InterPro" id="IPR036737">
    <property type="entry name" value="OmpA-like_sf"/>
</dbReference>
<dbReference type="InterPro" id="IPR050330">
    <property type="entry name" value="Bact_OuterMem_StrucFunc"/>
</dbReference>
<comment type="caution">
    <text evidence="7">The sequence shown here is derived from an EMBL/GenBank/DDBJ whole genome shotgun (WGS) entry which is preliminary data.</text>
</comment>
<keyword evidence="8" id="KW-1185">Reference proteome</keyword>
<evidence type="ECO:0000256" key="4">
    <source>
        <dbReference type="PROSITE-ProRule" id="PRU00473"/>
    </source>
</evidence>
<evidence type="ECO:0000313" key="8">
    <source>
        <dbReference type="Proteomes" id="UP000253782"/>
    </source>
</evidence>
<dbReference type="PANTHER" id="PTHR30329">
    <property type="entry name" value="STATOR ELEMENT OF FLAGELLAR MOTOR COMPLEX"/>
    <property type="match status" value="1"/>
</dbReference>
<comment type="subcellular location">
    <subcellularLocation>
        <location evidence="1">Cell outer membrane</location>
    </subcellularLocation>
</comment>
<dbReference type="InterPro" id="IPR006665">
    <property type="entry name" value="OmpA-like"/>
</dbReference>
<reference evidence="7 8" key="1">
    <citation type="submission" date="2018-07" db="EMBL/GenBank/DDBJ databases">
        <title>Dyella tabacisoli L4-6T, whole genome shotgun sequence.</title>
        <authorList>
            <person name="Zhou X.-K."/>
            <person name="Li W.-J."/>
            <person name="Duan Y.-Q."/>
        </authorList>
    </citation>
    <scope>NUCLEOTIDE SEQUENCE [LARGE SCALE GENOMIC DNA]</scope>
    <source>
        <strain evidence="7 8">L4-6</strain>
    </source>
</reference>
<dbReference type="SUPFAM" id="SSF103088">
    <property type="entry name" value="OmpA-like"/>
    <property type="match status" value="1"/>
</dbReference>
<evidence type="ECO:0000256" key="3">
    <source>
        <dbReference type="ARBA" id="ARBA00023237"/>
    </source>
</evidence>
<dbReference type="CDD" id="cd07185">
    <property type="entry name" value="OmpA_C-like"/>
    <property type="match status" value="1"/>
</dbReference>
<evidence type="ECO:0000256" key="5">
    <source>
        <dbReference type="SAM" id="SignalP"/>
    </source>
</evidence>
<keyword evidence="2 4" id="KW-0472">Membrane</keyword>
<name>A0A369UPD8_9GAMM</name>
<gene>
    <name evidence="7" type="ORF">DVJ77_18835</name>
</gene>
<dbReference type="PROSITE" id="PS51123">
    <property type="entry name" value="OMPA_2"/>
    <property type="match status" value="1"/>
</dbReference>
<evidence type="ECO:0000256" key="2">
    <source>
        <dbReference type="ARBA" id="ARBA00023136"/>
    </source>
</evidence>
<dbReference type="PRINTS" id="PR01021">
    <property type="entry name" value="OMPADOMAIN"/>
</dbReference>
<dbReference type="Gene3D" id="3.30.1330.60">
    <property type="entry name" value="OmpA-like domain"/>
    <property type="match status" value="1"/>
</dbReference>
<organism evidence="7 8">
    <name type="scientific">Dyella tabacisoli</name>
    <dbReference type="NCBI Taxonomy" id="2282381"/>
    <lineage>
        <taxon>Bacteria</taxon>
        <taxon>Pseudomonadati</taxon>
        <taxon>Pseudomonadota</taxon>
        <taxon>Gammaproteobacteria</taxon>
        <taxon>Lysobacterales</taxon>
        <taxon>Rhodanobacteraceae</taxon>
        <taxon>Dyella</taxon>
    </lineage>
</organism>
<keyword evidence="5" id="KW-0732">Signal</keyword>
<evidence type="ECO:0000256" key="1">
    <source>
        <dbReference type="ARBA" id="ARBA00004442"/>
    </source>
</evidence>
<dbReference type="EMBL" id="QQAH01000020">
    <property type="protein sequence ID" value="RDD80199.1"/>
    <property type="molecule type" value="Genomic_DNA"/>
</dbReference>
<dbReference type="Pfam" id="PF00691">
    <property type="entry name" value="OmpA"/>
    <property type="match status" value="1"/>
</dbReference>
<feature type="signal peptide" evidence="5">
    <location>
        <begin position="1"/>
        <end position="33"/>
    </location>
</feature>
<evidence type="ECO:0000259" key="6">
    <source>
        <dbReference type="PROSITE" id="PS51123"/>
    </source>
</evidence>
<sequence>MSRGAQEDFMKAIRALSRFAAVLVLAFATAAAAQDAGQAIPSSPVPSSPVPSSLAPSVKSIVDQLKVNKDDSINTGATRSLRLGSAAAATTAAEQPPSASISMQIQFAFNSDRIEGVSATTMSNLAAALSSDELKGRRFQVVGYTDGVGSALYNLRLSQMRAVAVKNYLVGHGVAADRLKSEGKGAGELLNKADPAAAENRRVEIVASGG</sequence>
<accession>A0A369UPD8</accession>